<dbReference type="InterPro" id="IPR049150">
    <property type="entry name" value="EFR3_HEAT-like_rpt"/>
</dbReference>
<accession>A0A0L0SUR9</accession>
<dbReference type="Proteomes" id="UP000054350">
    <property type="component" value="Unassembled WGS sequence"/>
</dbReference>
<gene>
    <name evidence="3" type="ORF">AMAG_10498</name>
</gene>
<comment type="similarity">
    <text evidence="1">Belongs to the EFR3 family.</text>
</comment>
<feature type="compositionally biased region" description="Basic residues" evidence="2">
    <location>
        <begin position="520"/>
        <end position="531"/>
    </location>
</feature>
<evidence type="ECO:0000256" key="1">
    <source>
        <dbReference type="ARBA" id="ARBA00010216"/>
    </source>
</evidence>
<organism evidence="3 4">
    <name type="scientific">Allomyces macrogynus (strain ATCC 38327)</name>
    <name type="common">Allomyces javanicus var. macrogynus</name>
    <dbReference type="NCBI Taxonomy" id="578462"/>
    <lineage>
        <taxon>Eukaryota</taxon>
        <taxon>Fungi</taxon>
        <taxon>Fungi incertae sedis</taxon>
        <taxon>Blastocladiomycota</taxon>
        <taxon>Blastocladiomycetes</taxon>
        <taxon>Blastocladiales</taxon>
        <taxon>Blastocladiaceae</taxon>
        <taxon>Allomyces</taxon>
    </lineage>
</organism>
<sequence length="531" mass="57023">MSAMDDVKVYCFSGLVKHASLVNKVYPQRAGDEPVPQASHLAYLVFYAQHRPEKLAKVARYLGKRYRWDASKNRTGFHLVTLAILNALIDACPAHLPYFARDAIAILLDVVDRAAGTSPDLLAAATVTFIKFNAHYDGSLDADPTFAPLFLALVDRYCQLAVVAPKPTSPTESTSPTSSPTSPASRDSSGSNHVHEITLAGLEGLKAVAYSPYLFTSSKCERYTSKLIPALLANLRAKSATGSSPSSSPRTRAAAADDRYARLTAHRRMSVYDDLLGDDELSEIALTALQRLVRAATASAIAHVILPVFAFLDANAKWNEAPLVTLALRSTIAVSSIPTQTIILGQILNRLNIPTFAHKARLLAVLPQTRLAMPCLAISQADVVDCLVRNAAEQPVHVARALAWLTTEFATANALRDCLTLILARIAAPTLLGSVLAVLETQAGIAPDSTPPPVDPPWLVLDQLDPLFPLLDGTDASLASRTAALLARAPPAPTTTFALALAPHAAKARRPRPRRDSPRPARHAVRARGTR</sequence>
<dbReference type="Pfam" id="PF21072">
    <property type="entry name" value="EFR3"/>
    <property type="match status" value="1"/>
</dbReference>
<evidence type="ECO:0000256" key="2">
    <source>
        <dbReference type="SAM" id="MobiDB-lite"/>
    </source>
</evidence>
<reference evidence="3 4" key="1">
    <citation type="submission" date="2009-11" db="EMBL/GenBank/DDBJ databases">
        <title>Annotation of Allomyces macrogynus ATCC 38327.</title>
        <authorList>
            <consortium name="The Broad Institute Genome Sequencing Platform"/>
            <person name="Russ C."/>
            <person name="Cuomo C."/>
            <person name="Burger G."/>
            <person name="Gray M.W."/>
            <person name="Holland P.W.H."/>
            <person name="King N."/>
            <person name="Lang F.B.F."/>
            <person name="Roger A.J."/>
            <person name="Ruiz-Trillo I."/>
            <person name="Young S.K."/>
            <person name="Zeng Q."/>
            <person name="Gargeya S."/>
            <person name="Fitzgerald M."/>
            <person name="Haas B."/>
            <person name="Abouelleil A."/>
            <person name="Alvarado L."/>
            <person name="Arachchi H.M."/>
            <person name="Berlin A."/>
            <person name="Chapman S.B."/>
            <person name="Gearin G."/>
            <person name="Goldberg J."/>
            <person name="Griggs A."/>
            <person name="Gujja S."/>
            <person name="Hansen M."/>
            <person name="Heiman D."/>
            <person name="Howarth C."/>
            <person name="Larimer J."/>
            <person name="Lui A."/>
            <person name="MacDonald P.J.P."/>
            <person name="McCowen C."/>
            <person name="Montmayeur A."/>
            <person name="Murphy C."/>
            <person name="Neiman D."/>
            <person name="Pearson M."/>
            <person name="Priest M."/>
            <person name="Roberts A."/>
            <person name="Saif S."/>
            <person name="Shea T."/>
            <person name="Sisk P."/>
            <person name="Stolte C."/>
            <person name="Sykes S."/>
            <person name="Wortman J."/>
            <person name="Nusbaum C."/>
            <person name="Birren B."/>
        </authorList>
    </citation>
    <scope>NUCLEOTIDE SEQUENCE [LARGE SCALE GENOMIC DNA]</scope>
    <source>
        <strain evidence="3 4">ATCC 38327</strain>
    </source>
</reference>
<keyword evidence="4" id="KW-1185">Reference proteome</keyword>
<dbReference type="GO" id="GO:0072659">
    <property type="term" value="P:protein localization to plasma membrane"/>
    <property type="evidence" value="ECO:0007669"/>
    <property type="project" value="InterPro"/>
</dbReference>
<feature type="region of interest" description="Disordered" evidence="2">
    <location>
        <begin position="502"/>
        <end position="531"/>
    </location>
</feature>
<evidence type="ECO:0000313" key="4">
    <source>
        <dbReference type="Proteomes" id="UP000054350"/>
    </source>
</evidence>
<dbReference type="eggNOG" id="KOG1877">
    <property type="taxonomic scope" value="Eukaryota"/>
</dbReference>
<dbReference type="InterPro" id="IPR039786">
    <property type="entry name" value="EFR3"/>
</dbReference>
<name>A0A0L0SUR9_ALLM3</name>
<dbReference type="STRING" id="578462.A0A0L0SUR9"/>
<dbReference type="PANTHER" id="PTHR47766:SF1">
    <property type="entry name" value="PROTEIN EFR3"/>
    <property type="match status" value="1"/>
</dbReference>
<evidence type="ECO:0000313" key="3">
    <source>
        <dbReference type="EMBL" id="KNE66262.1"/>
    </source>
</evidence>
<dbReference type="AlphaFoldDB" id="A0A0L0SUR9"/>
<protein>
    <submittedName>
        <fullName evidence="3">Uncharacterized protein</fullName>
    </submittedName>
</protein>
<dbReference type="PANTHER" id="PTHR47766">
    <property type="entry name" value="PROTEIN EFR3"/>
    <property type="match status" value="1"/>
</dbReference>
<feature type="region of interest" description="Disordered" evidence="2">
    <location>
        <begin position="165"/>
        <end position="192"/>
    </location>
</feature>
<dbReference type="VEuPathDB" id="FungiDB:AMAG_10498"/>
<proteinExistence type="inferred from homology"/>
<dbReference type="EMBL" id="GG745349">
    <property type="protein sequence ID" value="KNE66262.1"/>
    <property type="molecule type" value="Genomic_DNA"/>
</dbReference>
<dbReference type="OrthoDB" id="19232at2759"/>
<feature type="compositionally biased region" description="Low complexity" evidence="2">
    <location>
        <begin position="169"/>
        <end position="191"/>
    </location>
</feature>
<reference evidence="4" key="2">
    <citation type="submission" date="2009-11" db="EMBL/GenBank/DDBJ databases">
        <title>The Genome Sequence of Allomyces macrogynus strain ATCC 38327.</title>
        <authorList>
            <consortium name="The Broad Institute Genome Sequencing Platform"/>
            <person name="Russ C."/>
            <person name="Cuomo C."/>
            <person name="Shea T."/>
            <person name="Young S.K."/>
            <person name="Zeng Q."/>
            <person name="Koehrsen M."/>
            <person name="Haas B."/>
            <person name="Borodovsky M."/>
            <person name="Guigo R."/>
            <person name="Alvarado L."/>
            <person name="Berlin A."/>
            <person name="Borenstein D."/>
            <person name="Chen Z."/>
            <person name="Engels R."/>
            <person name="Freedman E."/>
            <person name="Gellesch M."/>
            <person name="Goldberg J."/>
            <person name="Griggs A."/>
            <person name="Gujja S."/>
            <person name="Heiman D."/>
            <person name="Hepburn T."/>
            <person name="Howarth C."/>
            <person name="Jen D."/>
            <person name="Larson L."/>
            <person name="Lewis B."/>
            <person name="Mehta T."/>
            <person name="Park D."/>
            <person name="Pearson M."/>
            <person name="Roberts A."/>
            <person name="Saif S."/>
            <person name="Shenoy N."/>
            <person name="Sisk P."/>
            <person name="Stolte C."/>
            <person name="Sykes S."/>
            <person name="Walk T."/>
            <person name="White J."/>
            <person name="Yandava C."/>
            <person name="Burger G."/>
            <person name="Gray M.W."/>
            <person name="Holland P.W.H."/>
            <person name="King N."/>
            <person name="Lang F.B.F."/>
            <person name="Roger A.J."/>
            <person name="Ruiz-Trillo I."/>
            <person name="Lander E."/>
            <person name="Nusbaum C."/>
        </authorList>
    </citation>
    <scope>NUCLEOTIDE SEQUENCE [LARGE SCALE GENOMIC DNA]</scope>
    <source>
        <strain evidence="4">ATCC 38327</strain>
    </source>
</reference>